<name>A0A1V9EPZ6_9BACT</name>
<gene>
    <name evidence="3" type="ORF">A4H97_29695</name>
</gene>
<proteinExistence type="predicted"/>
<dbReference type="NCBIfam" id="TIGR03696">
    <property type="entry name" value="Rhs_assc_core"/>
    <property type="match status" value="1"/>
</dbReference>
<dbReference type="PANTHER" id="PTHR32305">
    <property type="match status" value="1"/>
</dbReference>
<feature type="domain" description="DUF6443" evidence="2">
    <location>
        <begin position="36"/>
        <end position="163"/>
    </location>
</feature>
<dbReference type="InterPro" id="IPR050708">
    <property type="entry name" value="T6SS_VgrG/RHS"/>
</dbReference>
<dbReference type="Gene3D" id="2.180.10.10">
    <property type="entry name" value="RHS repeat-associated core"/>
    <property type="match status" value="3"/>
</dbReference>
<keyword evidence="4" id="KW-1185">Reference proteome</keyword>
<evidence type="ECO:0000313" key="3">
    <source>
        <dbReference type="EMBL" id="OQP48014.1"/>
    </source>
</evidence>
<dbReference type="InterPro" id="IPR045619">
    <property type="entry name" value="DUF6443"/>
</dbReference>
<comment type="caution">
    <text evidence="3">The sequence shown here is derived from an EMBL/GenBank/DDBJ whole genome shotgun (WGS) entry which is preliminary data.</text>
</comment>
<dbReference type="Pfam" id="PF20041">
    <property type="entry name" value="DUF6443"/>
    <property type="match status" value="1"/>
</dbReference>
<protein>
    <recommendedName>
        <fullName evidence="2">DUF6443 domain-containing protein</fullName>
    </recommendedName>
</protein>
<accession>A0A1V9EPZ6</accession>
<evidence type="ECO:0000256" key="1">
    <source>
        <dbReference type="SAM" id="MobiDB-lite"/>
    </source>
</evidence>
<sequence>MTGPPAATSTTVSPMPYGSVLINYIRTREAQGRFLDSAAFQNADYTRVSEMTEYADGLGRPLQTVIRQLSPEVKDLVSSINYDDLGLQTFSYPTYVQINGSHTDDGSFKNQPYSSMGTFFSDSSRNPGCIGESKYSLTYFERSPLNRQIRELPPGNSWVSSGGGASIYGMLGSGKEIKYSVNNESDLVRVWNIGYDTLSYDASDSTSNIPVSPGYYPPGTLYKITYHSGQGNGNTKIEFKDSEGRTVLTRITAQTTLNDAGSHGLDTYNVFDDFGRLRFVISPKATVWLVLNGWSFGASGGRSGTVQELCYRYEYDERGRLVGKKIPGRGWEYTVYDSYDRPVFSQDANLRQLNRWLVTLYDELNRPVTTGIFTYNGGNRSTLQYSLTGQPAEFIHNRVTMGNQTLKNIIITNTPVVSRPAGSVPLIITVISAKKSVILKPGFRTSGFPTIIKIEDTPPAPASTDSVTVAGNPLPVPTDSMVVLSSTYYDDYSALPSVVYDTTDITKLDSGNNQNFEFVPTAAQQKKVFTKGLITLTRVRVLPDPNNIAAGDFLATSSFYDDRGRLVQVQSDNHKTGKEVITNRYNFSGNIICSYYAHNNPAAGTTGTWRIKTKLEYDHGGRVLKILKTINDVAADERLIVFNQYDALGRLKKKTVGQPGAPIEELDYIYNIHGWLKGINRDYALGTSNNRWFGLDLSYDWGFDRPRLDGKIAGVRWRSKGDNERRAFGYVYDDAERLVSADYSQFNGSTYVDNSTTKFDVALGDNSSKTYGGYDENGNILSMKVWGLKLNSSPLIDNLQYNYYATGNKLLNVIDSVSDPNTKLGDFRTSATHPAGGSKTATTVDYTYDGNGSMTRDYNKDLVANGGGEGVIYNHLNLPARIITPKGTISYVYDAMGNKLEKIIAETGKPVKHSTYIGPFLYEGDSLQLIGHDEGRIRRYKKMLPGGDSTYLMVMDYFVKDQLGNTRMVLTEQKDTARYLATMEQAYRSKENALFNNVTLTATSTGSVPGGYPVDTALTNPNAWVSKVNGSGNKIGPSLTLRVMSGDTIDIGVKSFYRPSGSGTGNNPIVSDILGTLAGGLVSVAGETKATLTELANTGSSPLIGPINSFLNNRDTSSATKPRAYLNWILLDEQFNYVGTYPQSGAIPVGNADVLNTLAQSAIPITKNGYIYVYVSNETGNRDVFFDNLSVVHRSGPLLEETHYYPFGLTMAALCSKAFNRAENKYKFNGKEKQDKEFSDGSGLEWYDYGARMYDPQIGRWHVPDPHAQKYIETSPYNYAVNDPINITDPSGKDGVVTGSGTEEDPYLVTANYYYYGLNDKQVAGFKAAIEQYNNGGKAFEIQTKQGVIHVKFNLTATGVDNAQEAGDRASENQVNEDGKLHSYGNIVTAGESGKSTGLASSNDRKITLDTKKTEAFAQLGIDEKQVYEASSLHEIGHNLTGVHGDPGTIMNDQYAERQKSGVYIFTLSKVDNNGIRAMIGRINMPAFTMESNYLSDKETERVHNAERNEEKKGTVGRLKKVSAIE</sequence>
<evidence type="ECO:0000259" key="2">
    <source>
        <dbReference type="Pfam" id="PF20041"/>
    </source>
</evidence>
<dbReference type="SUPFAM" id="SSF55486">
    <property type="entry name" value="Metalloproteases ('zincins'), catalytic domain"/>
    <property type="match status" value="1"/>
</dbReference>
<dbReference type="InterPro" id="IPR022385">
    <property type="entry name" value="Rhs_assc_core"/>
</dbReference>
<dbReference type="STRING" id="354355.SAMN05660816_02338"/>
<dbReference type="EMBL" id="LVXG01000018">
    <property type="protein sequence ID" value="OQP48014.1"/>
    <property type="molecule type" value="Genomic_DNA"/>
</dbReference>
<evidence type="ECO:0000313" key="4">
    <source>
        <dbReference type="Proteomes" id="UP000192610"/>
    </source>
</evidence>
<feature type="region of interest" description="Disordered" evidence="1">
    <location>
        <begin position="1500"/>
        <end position="1526"/>
    </location>
</feature>
<reference evidence="4" key="1">
    <citation type="submission" date="2016-04" db="EMBL/GenBank/DDBJ databases">
        <authorList>
            <person name="Chen L."/>
            <person name="Zhuang W."/>
            <person name="Wang G."/>
        </authorList>
    </citation>
    <scope>NUCLEOTIDE SEQUENCE [LARGE SCALE GENOMIC DNA]</scope>
    <source>
        <strain evidence="4">17621</strain>
    </source>
</reference>
<dbReference type="RefSeq" id="WP_165758922.1">
    <property type="nucleotide sequence ID" value="NZ_LVXG01000018.1"/>
</dbReference>
<organism evidence="3 4">
    <name type="scientific">Niastella yeongjuensis</name>
    <dbReference type="NCBI Taxonomy" id="354355"/>
    <lineage>
        <taxon>Bacteria</taxon>
        <taxon>Pseudomonadati</taxon>
        <taxon>Bacteroidota</taxon>
        <taxon>Chitinophagia</taxon>
        <taxon>Chitinophagales</taxon>
        <taxon>Chitinophagaceae</taxon>
        <taxon>Niastella</taxon>
    </lineage>
</organism>
<dbReference type="PANTHER" id="PTHR32305:SF15">
    <property type="entry name" value="PROTEIN RHSA-RELATED"/>
    <property type="match status" value="1"/>
</dbReference>
<feature type="compositionally biased region" description="Basic and acidic residues" evidence="1">
    <location>
        <begin position="1500"/>
        <end position="1514"/>
    </location>
</feature>
<dbReference type="Proteomes" id="UP000192610">
    <property type="component" value="Unassembled WGS sequence"/>
</dbReference>